<dbReference type="Proteomes" id="UP001321473">
    <property type="component" value="Unassembled WGS sequence"/>
</dbReference>
<evidence type="ECO:0000313" key="2">
    <source>
        <dbReference type="EMBL" id="KAK8776163.1"/>
    </source>
</evidence>
<protein>
    <submittedName>
        <fullName evidence="2">Uncharacterized protein</fullName>
    </submittedName>
</protein>
<proteinExistence type="predicted"/>
<dbReference type="AlphaFoldDB" id="A0AAQ4ENV8"/>
<accession>A0AAQ4ENV8</accession>
<sequence length="189" mass="20874">MCWTDTPWSTQRGLLRSLRSAVLHHIPQNGGPSRRISRRFCGRGSESPIWLPSGQLPLFYFENFLKDLEAFVRPAALKSMPTHPEEEEVEGDETCQCAPIYAGTLAATFRRLRPASPVHAARRKQRAQARVRSEQRGAPVRIEGCARPVRGTARTGADASDGGNGELRRVVCHFAATQGDSIAILNSRV</sequence>
<evidence type="ECO:0000313" key="3">
    <source>
        <dbReference type="Proteomes" id="UP001321473"/>
    </source>
</evidence>
<dbReference type="EMBL" id="JARKHS020013304">
    <property type="protein sequence ID" value="KAK8776163.1"/>
    <property type="molecule type" value="Genomic_DNA"/>
</dbReference>
<keyword evidence="3" id="KW-1185">Reference proteome</keyword>
<comment type="caution">
    <text evidence="2">The sequence shown here is derived from an EMBL/GenBank/DDBJ whole genome shotgun (WGS) entry which is preliminary data.</text>
</comment>
<feature type="region of interest" description="Disordered" evidence="1">
    <location>
        <begin position="116"/>
        <end position="137"/>
    </location>
</feature>
<evidence type="ECO:0000256" key="1">
    <source>
        <dbReference type="SAM" id="MobiDB-lite"/>
    </source>
</evidence>
<feature type="compositionally biased region" description="Basic residues" evidence="1">
    <location>
        <begin position="120"/>
        <end position="129"/>
    </location>
</feature>
<reference evidence="2 3" key="1">
    <citation type="journal article" date="2023" name="Arcadia Sci">
        <title>De novo assembly of a long-read Amblyomma americanum tick genome.</title>
        <authorList>
            <person name="Chou S."/>
            <person name="Poskanzer K.E."/>
            <person name="Rollins M."/>
            <person name="Thuy-Boun P.S."/>
        </authorList>
    </citation>
    <scope>NUCLEOTIDE SEQUENCE [LARGE SCALE GENOMIC DNA]</scope>
    <source>
        <strain evidence="2">F_SG_1</strain>
        <tissue evidence="2">Salivary glands</tissue>
    </source>
</reference>
<gene>
    <name evidence="2" type="ORF">V5799_030492</name>
</gene>
<name>A0AAQ4ENV8_AMBAM</name>
<organism evidence="2 3">
    <name type="scientific">Amblyomma americanum</name>
    <name type="common">Lone star tick</name>
    <dbReference type="NCBI Taxonomy" id="6943"/>
    <lineage>
        <taxon>Eukaryota</taxon>
        <taxon>Metazoa</taxon>
        <taxon>Ecdysozoa</taxon>
        <taxon>Arthropoda</taxon>
        <taxon>Chelicerata</taxon>
        <taxon>Arachnida</taxon>
        <taxon>Acari</taxon>
        <taxon>Parasitiformes</taxon>
        <taxon>Ixodida</taxon>
        <taxon>Ixodoidea</taxon>
        <taxon>Ixodidae</taxon>
        <taxon>Amblyomminae</taxon>
        <taxon>Amblyomma</taxon>
    </lineage>
</organism>